<dbReference type="Gene3D" id="3.30.565.10">
    <property type="entry name" value="Histidine kinase-like ATPase, C-terminal domain"/>
    <property type="match status" value="1"/>
</dbReference>
<feature type="domain" description="Signal transduction histidine kinase subgroup 3 dimerisation and phosphoacceptor" evidence="3">
    <location>
        <begin position="8"/>
        <end position="72"/>
    </location>
</feature>
<dbReference type="EMBL" id="CAFBLG010000052">
    <property type="protein sequence ID" value="CAB4865212.1"/>
    <property type="molecule type" value="Genomic_DNA"/>
</dbReference>
<accession>A0A6J6ML96</accession>
<evidence type="ECO:0000313" key="4">
    <source>
        <dbReference type="EMBL" id="CAB4330980.1"/>
    </source>
</evidence>
<name>A0A6J6ML96_9ZZZZ</name>
<dbReference type="GO" id="GO:0046983">
    <property type="term" value="F:protein dimerization activity"/>
    <property type="evidence" value="ECO:0007669"/>
    <property type="project" value="InterPro"/>
</dbReference>
<dbReference type="Gene3D" id="1.20.5.1930">
    <property type="match status" value="1"/>
</dbReference>
<dbReference type="GO" id="GO:0000155">
    <property type="term" value="F:phosphorelay sensor kinase activity"/>
    <property type="evidence" value="ECO:0007669"/>
    <property type="project" value="InterPro"/>
</dbReference>
<reference evidence="6" key="1">
    <citation type="submission" date="2020-05" db="EMBL/GenBank/DDBJ databases">
        <authorList>
            <person name="Chiriac C."/>
            <person name="Salcher M."/>
            <person name="Ghai R."/>
            <person name="Kavagutti S V."/>
        </authorList>
    </citation>
    <scope>NUCLEOTIDE SEQUENCE</scope>
</reference>
<dbReference type="InterPro" id="IPR050482">
    <property type="entry name" value="Sensor_HK_TwoCompSys"/>
</dbReference>
<dbReference type="InterPro" id="IPR036890">
    <property type="entry name" value="HATPase_C_sf"/>
</dbReference>
<dbReference type="EMBL" id="CAEZXF010000052">
    <property type="protein sequence ID" value="CAB4675020.1"/>
    <property type="molecule type" value="Genomic_DNA"/>
</dbReference>
<dbReference type="AlphaFoldDB" id="A0A6J6ML96"/>
<dbReference type="GO" id="GO:0016020">
    <property type="term" value="C:membrane"/>
    <property type="evidence" value="ECO:0007669"/>
    <property type="project" value="InterPro"/>
</dbReference>
<dbReference type="PANTHER" id="PTHR24421">
    <property type="entry name" value="NITRATE/NITRITE SENSOR PROTEIN NARX-RELATED"/>
    <property type="match status" value="1"/>
</dbReference>
<proteinExistence type="predicted"/>
<gene>
    <name evidence="5" type="ORF">UFOPK1776_00522</name>
    <name evidence="6" type="ORF">UFOPK2355_00291</name>
    <name evidence="7" type="ORF">UFOPK3295_00645</name>
    <name evidence="8" type="ORF">UFOPK3797_00285</name>
    <name evidence="4" type="ORF">UFOPK4028_00162</name>
</gene>
<organism evidence="6">
    <name type="scientific">freshwater metagenome</name>
    <dbReference type="NCBI Taxonomy" id="449393"/>
    <lineage>
        <taxon>unclassified sequences</taxon>
        <taxon>metagenomes</taxon>
        <taxon>ecological metagenomes</taxon>
    </lineage>
</organism>
<evidence type="ECO:0000313" key="5">
    <source>
        <dbReference type="EMBL" id="CAB4589296.1"/>
    </source>
</evidence>
<dbReference type="InterPro" id="IPR011712">
    <property type="entry name" value="Sig_transdc_His_kin_sub3_dim/P"/>
</dbReference>
<dbReference type="EMBL" id="CAEZUC010000064">
    <property type="protein sequence ID" value="CAB4589296.1"/>
    <property type="molecule type" value="Genomic_DNA"/>
</dbReference>
<dbReference type="SUPFAM" id="SSF55874">
    <property type="entry name" value="ATPase domain of HSP90 chaperone/DNA topoisomerase II/histidine kinase"/>
    <property type="match status" value="1"/>
</dbReference>
<evidence type="ECO:0000313" key="7">
    <source>
        <dbReference type="EMBL" id="CAB4865212.1"/>
    </source>
</evidence>
<evidence type="ECO:0000313" key="8">
    <source>
        <dbReference type="EMBL" id="CAB4947167.1"/>
    </source>
</evidence>
<keyword evidence="1" id="KW-0808">Transferase</keyword>
<evidence type="ECO:0000259" key="3">
    <source>
        <dbReference type="Pfam" id="PF07730"/>
    </source>
</evidence>
<evidence type="ECO:0000313" key="6">
    <source>
        <dbReference type="EMBL" id="CAB4675020.1"/>
    </source>
</evidence>
<evidence type="ECO:0000256" key="2">
    <source>
        <dbReference type="ARBA" id="ARBA00022777"/>
    </source>
</evidence>
<keyword evidence="2" id="KW-0418">Kinase</keyword>
<dbReference type="Pfam" id="PF07730">
    <property type="entry name" value="HisKA_3"/>
    <property type="match status" value="1"/>
</dbReference>
<dbReference type="PANTHER" id="PTHR24421:SF55">
    <property type="entry name" value="SENSOR HISTIDINE KINASE YDFH"/>
    <property type="match status" value="1"/>
</dbReference>
<dbReference type="EMBL" id="CAESAC010000011">
    <property type="protein sequence ID" value="CAB4330980.1"/>
    <property type="molecule type" value="Genomic_DNA"/>
</dbReference>
<evidence type="ECO:0000256" key="1">
    <source>
        <dbReference type="ARBA" id="ARBA00022679"/>
    </source>
</evidence>
<protein>
    <submittedName>
        <fullName evidence="6">Unannotated protein</fullName>
    </submittedName>
</protein>
<sequence>MNSSPNSERSRLARELHDGLAQELASVGYQLDQLVGDPTLDNKNRRVIRDIRFSLSGLINQVRDEIFELRHESSKSSNQIITEQAETVLFNSSITLEVNGQMDIDSSSKFEIIRVIRELIINAKRHSNCDLIQIDLMPGKIVIKDNGLGGLTNKDDSYGLTGVKERLELIDAKIDITSELSGTKVEITLS</sequence>
<dbReference type="EMBL" id="CAFBNN010000020">
    <property type="protein sequence ID" value="CAB4947167.1"/>
    <property type="molecule type" value="Genomic_DNA"/>
</dbReference>